<organism evidence="1 2">
    <name type="scientific">Peribacillus castrilensis</name>
    <dbReference type="NCBI Taxonomy" id="2897690"/>
    <lineage>
        <taxon>Bacteria</taxon>
        <taxon>Bacillati</taxon>
        <taxon>Bacillota</taxon>
        <taxon>Bacilli</taxon>
        <taxon>Bacillales</taxon>
        <taxon>Bacillaceae</taxon>
        <taxon>Peribacillus</taxon>
    </lineage>
</organism>
<proteinExistence type="predicted"/>
<keyword evidence="2" id="KW-1185">Reference proteome</keyword>
<dbReference type="AlphaFoldDB" id="A0AAW9NR92"/>
<reference evidence="1 2" key="1">
    <citation type="submission" date="2023-03" db="EMBL/GenBank/DDBJ databases">
        <title>Bacillus Genome Sequencing.</title>
        <authorList>
            <person name="Dunlap C."/>
        </authorList>
    </citation>
    <scope>NUCLEOTIDE SEQUENCE [LARGE SCALE GENOMIC DNA]</scope>
    <source>
        <strain evidence="1 2">B-41290</strain>
    </source>
</reference>
<comment type="caution">
    <text evidence="1">The sequence shown here is derived from an EMBL/GenBank/DDBJ whole genome shotgun (WGS) entry which is preliminary data.</text>
</comment>
<name>A0AAW9NR92_9BACI</name>
<accession>A0AAW9NR92</accession>
<dbReference type="RefSeq" id="WP_367408461.1">
    <property type="nucleotide sequence ID" value="NZ_JARNBH010000042.1"/>
</dbReference>
<evidence type="ECO:0000313" key="2">
    <source>
        <dbReference type="Proteomes" id="UP001307168"/>
    </source>
</evidence>
<dbReference type="Proteomes" id="UP001307168">
    <property type="component" value="Unassembled WGS sequence"/>
</dbReference>
<sequence>MVDFQSLLDWQREDENRAVKIELGSYGNPEYVNVFVWDHKLVTGQTVYESVDEIDLKARKKASLERTLKQLQNLELEDTSI</sequence>
<evidence type="ECO:0000313" key="1">
    <source>
        <dbReference type="EMBL" id="MEC0276922.1"/>
    </source>
</evidence>
<dbReference type="EMBL" id="JARNBH010000042">
    <property type="protein sequence ID" value="MEC0276922.1"/>
    <property type="molecule type" value="Genomic_DNA"/>
</dbReference>
<gene>
    <name evidence="1" type="ORF">P4706_28430</name>
</gene>
<protein>
    <submittedName>
        <fullName evidence="1">Uncharacterized protein</fullName>
    </submittedName>
</protein>